<sequence length="436" mass="42699">MEATVDAAARRHPHPSSLPLAGLDLLANPRPTDGGGGGGNGGGDGAPGDAGAAENASAPAPAPSAPAAAAPAPSPAPTPTVRTAVPPRPGLSPAAAAAAAGAAAAAAAALAAANPDGSPAGDGSTKRRSVSRRHFFPALDALLLTEMVAVDGHMAPYGAKGKRFAAVAAALNAHPDVPFEVTPKAATDRYELLMEWYRKGDVGRLRRNGSEDDYDTVAELLAAVAADLDNASAAKAEAAAASAAHGGSGGAGGGGPGGVWANGGVPGGGSGARALLRGSGRLGPDEEEDGDGIVVTPLLSGRLKRARLEGGMAGPGGVGAAGGAGSGAGLVDDPGMSGPMPALTPAGDGGGGASSTAPSPWDVLLRIERERNALERQRLEGEAQRLEVEAARLRAQAVADAARLAAEKDDRAATRTQMAQLMSLVADLAKGSRRSE</sequence>
<comment type="caution">
    <text evidence="1">The sequence shown here is derived from an EMBL/GenBank/DDBJ whole genome shotgun (WGS) entry which is preliminary data.</text>
</comment>
<dbReference type="EMBL" id="CM020620">
    <property type="protein sequence ID" value="KAK1869251.1"/>
    <property type="molecule type" value="Genomic_DNA"/>
</dbReference>
<evidence type="ECO:0000313" key="1">
    <source>
        <dbReference type="EMBL" id="KAK1869251.1"/>
    </source>
</evidence>
<accession>A0ACC3CG61</accession>
<gene>
    <name evidence="1" type="ORF">I4F81_011730</name>
</gene>
<proteinExistence type="predicted"/>
<protein>
    <submittedName>
        <fullName evidence="1">Uncharacterized protein</fullName>
    </submittedName>
</protein>
<name>A0ACC3CG61_PYRYE</name>
<evidence type="ECO:0000313" key="2">
    <source>
        <dbReference type="Proteomes" id="UP000798662"/>
    </source>
</evidence>
<dbReference type="Proteomes" id="UP000798662">
    <property type="component" value="Chromosome 3"/>
</dbReference>
<organism evidence="1 2">
    <name type="scientific">Pyropia yezoensis</name>
    <name type="common">Susabi-nori</name>
    <name type="synonym">Porphyra yezoensis</name>
    <dbReference type="NCBI Taxonomy" id="2788"/>
    <lineage>
        <taxon>Eukaryota</taxon>
        <taxon>Rhodophyta</taxon>
        <taxon>Bangiophyceae</taxon>
        <taxon>Bangiales</taxon>
        <taxon>Bangiaceae</taxon>
        <taxon>Pyropia</taxon>
    </lineage>
</organism>
<reference evidence="1" key="1">
    <citation type="submission" date="2019-11" db="EMBL/GenBank/DDBJ databases">
        <title>Nori genome reveals adaptations in red seaweeds to the harsh intertidal environment.</title>
        <authorList>
            <person name="Wang D."/>
            <person name="Mao Y."/>
        </authorList>
    </citation>
    <scope>NUCLEOTIDE SEQUENCE</scope>
    <source>
        <tissue evidence="1">Gametophyte</tissue>
    </source>
</reference>
<keyword evidence="2" id="KW-1185">Reference proteome</keyword>